<dbReference type="InterPro" id="IPR043136">
    <property type="entry name" value="B30.2/SPRY_sf"/>
</dbReference>
<reference evidence="2 3" key="1">
    <citation type="submission" date="2018-06" db="EMBL/GenBank/DDBJ databases">
        <title>Comparative genomics reveals the genomic features of Rhizophagus irregularis, R. cerebriforme, R. diaphanum and Gigaspora rosea, and their symbiotic lifestyle signature.</title>
        <authorList>
            <person name="Morin E."/>
            <person name="San Clemente H."/>
            <person name="Chen E.C.H."/>
            <person name="De La Providencia I."/>
            <person name="Hainaut M."/>
            <person name="Kuo A."/>
            <person name="Kohler A."/>
            <person name="Murat C."/>
            <person name="Tang N."/>
            <person name="Roy S."/>
            <person name="Loubradou J."/>
            <person name="Henrissat B."/>
            <person name="Grigoriev I.V."/>
            <person name="Corradi N."/>
            <person name="Roux C."/>
            <person name="Martin F.M."/>
        </authorList>
    </citation>
    <scope>NUCLEOTIDE SEQUENCE [LARGE SCALE GENOMIC DNA]</scope>
    <source>
        <strain evidence="2 3">DAOM 227022</strain>
    </source>
</reference>
<name>A0A397TLX8_9GLOM</name>
<feature type="domain" description="B30.2/SPRY" evidence="1">
    <location>
        <begin position="25"/>
        <end position="213"/>
    </location>
</feature>
<dbReference type="EMBL" id="QKYT01000009">
    <property type="protein sequence ID" value="RIA98962.1"/>
    <property type="molecule type" value="Genomic_DNA"/>
</dbReference>
<comment type="caution">
    <text evidence="2">The sequence shown here is derived from an EMBL/GenBank/DDBJ whole genome shotgun (WGS) entry which is preliminary data.</text>
</comment>
<accession>A0A397TLX8</accession>
<evidence type="ECO:0000313" key="2">
    <source>
        <dbReference type="EMBL" id="RIA98962.1"/>
    </source>
</evidence>
<dbReference type="PROSITE" id="PS50188">
    <property type="entry name" value="B302_SPRY"/>
    <property type="match status" value="1"/>
</dbReference>
<dbReference type="OrthoDB" id="2321143at2759"/>
<dbReference type="InterPro" id="IPR003877">
    <property type="entry name" value="SPRY_dom"/>
</dbReference>
<dbReference type="InterPro" id="IPR001870">
    <property type="entry name" value="B30.2/SPRY"/>
</dbReference>
<dbReference type="SUPFAM" id="SSF49899">
    <property type="entry name" value="Concanavalin A-like lectins/glucanases"/>
    <property type="match status" value="1"/>
</dbReference>
<protein>
    <recommendedName>
        <fullName evidence="1">B30.2/SPRY domain-containing protein</fullName>
    </recommendedName>
</protein>
<dbReference type="Gene3D" id="2.60.120.920">
    <property type="match status" value="1"/>
</dbReference>
<dbReference type="InterPro" id="IPR013320">
    <property type="entry name" value="ConA-like_dom_sf"/>
</dbReference>
<dbReference type="AlphaFoldDB" id="A0A397TLX8"/>
<gene>
    <name evidence="2" type="ORF">C1645_800951</name>
</gene>
<sequence>MDAKQINQHVEPFDIYSDNTIRDVYRSMSLNEGLELIRGVPIFKWKKWKGDTSDYQIIISSDGFVAEAINSSFFGYLLKQPKSIFGDLIFKSNESNGIYEWDILVEKLDGNIGDVYIGICDMNEKCEIDREWVLGSDGFAYHNKQLPKWYSKKFKEGDKITVHLDMKNRTCAFSINNNRERILSGWKNIPSQVYPVISLGCESKLRVETHMKN</sequence>
<organism evidence="2 3">
    <name type="scientific">Glomus cerebriforme</name>
    <dbReference type="NCBI Taxonomy" id="658196"/>
    <lineage>
        <taxon>Eukaryota</taxon>
        <taxon>Fungi</taxon>
        <taxon>Fungi incertae sedis</taxon>
        <taxon>Mucoromycota</taxon>
        <taxon>Glomeromycotina</taxon>
        <taxon>Glomeromycetes</taxon>
        <taxon>Glomerales</taxon>
        <taxon>Glomeraceae</taxon>
        <taxon>Glomus</taxon>
    </lineage>
</organism>
<dbReference type="Proteomes" id="UP000265703">
    <property type="component" value="Unassembled WGS sequence"/>
</dbReference>
<dbReference type="Pfam" id="PF00622">
    <property type="entry name" value="SPRY"/>
    <property type="match status" value="1"/>
</dbReference>
<evidence type="ECO:0000259" key="1">
    <source>
        <dbReference type="PROSITE" id="PS50188"/>
    </source>
</evidence>
<evidence type="ECO:0000313" key="3">
    <source>
        <dbReference type="Proteomes" id="UP000265703"/>
    </source>
</evidence>
<keyword evidence="3" id="KW-1185">Reference proteome</keyword>
<proteinExistence type="predicted"/>